<evidence type="ECO:0000256" key="1">
    <source>
        <dbReference type="SAM" id="Phobius"/>
    </source>
</evidence>
<reference evidence="2" key="2">
    <citation type="submission" date="2021-04" db="EMBL/GenBank/DDBJ databases">
        <authorList>
            <person name="Gilroy R."/>
        </authorList>
    </citation>
    <scope>NUCLEOTIDE SEQUENCE</scope>
    <source>
        <strain evidence="2">CHK33-5263</strain>
    </source>
</reference>
<comment type="caution">
    <text evidence="2">The sequence shown here is derived from an EMBL/GenBank/DDBJ whole genome shotgun (WGS) entry which is preliminary data.</text>
</comment>
<proteinExistence type="predicted"/>
<reference evidence="2" key="1">
    <citation type="journal article" date="2021" name="PeerJ">
        <title>Extensive microbial diversity within the chicken gut microbiome revealed by metagenomics and culture.</title>
        <authorList>
            <person name="Gilroy R."/>
            <person name="Ravi A."/>
            <person name="Getino M."/>
            <person name="Pursley I."/>
            <person name="Horton D.L."/>
            <person name="Alikhan N.F."/>
            <person name="Baker D."/>
            <person name="Gharbi K."/>
            <person name="Hall N."/>
            <person name="Watson M."/>
            <person name="Adriaenssens E.M."/>
            <person name="Foster-Nyarko E."/>
            <person name="Jarju S."/>
            <person name="Secka A."/>
            <person name="Antonio M."/>
            <person name="Oren A."/>
            <person name="Chaudhuri R.R."/>
            <person name="La Ragione R."/>
            <person name="Hildebrand F."/>
            <person name="Pallen M.J."/>
        </authorList>
    </citation>
    <scope>NUCLEOTIDE SEQUENCE</scope>
    <source>
        <strain evidence="2">CHK33-5263</strain>
    </source>
</reference>
<dbReference type="Proteomes" id="UP000824044">
    <property type="component" value="Unassembled WGS sequence"/>
</dbReference>
<dbReference type="AlphaFoldDB" id="A0A9D2DWP2"/>
<feature type="transmembrane region" description="Helical" evidence="1">
    <location>
        <begin position="15"/>
        <end position="31"/>
    </location>
</feature>
<evidence type="ECO:0000313" key="2">
    <source>
        <dbReference type="EMBL" id="HIZ24473.1"/>
    </source>
</evidence>
<organism evidence="2 3">
    <name type="scientific">Candidatus Gallimonas intestinigallinarum</name>
    <dbReference type="NCBI Taxonomy" id="2838604"/>
    <lineage>
        <taxon>Bacteria</taxon>
        <taxon>Bacillati</taxon>
        <taxon>Bacillota</taxon>
        <taxon>Clostridia</taxon>
        <taxon>Candidatus Gallimonas</taxon>
    </lineage>
</organism>
<name>A0A9D2DWP2_9FIRM</name>
<feature type="transmembrane region" description="Helical" evidence="1">
    <location>
        <begin position="73"/>
        <end position="94"/>
    </location>
</feature>
<keyword evidence="1" id="KW-1133">Transmembrane helix</keyword>
<keyword evidence="1" id="KW-0812">Transmembrane</keyword>
<dbReference type="EMBL" id="DXBS01000063">
    <property type="protein sequence ID" value="HIZ24473.1"/>
    <property type="molecule type" value="Genomic_DNA"/>
</dbReference>
<accession>A0A9D2DWP2</accession>
<feature type="transmembrane region" description="Helical" evidence="1">
    <location>
        <begin position="43"/>
        <end position="61"/>
    </location>
</feature>
<keyword evidence="1" id="KW-0472">Membrane</keyword>
<sequence>MSAIQSLSGFFSDSWQSLLLALGVALVTFILKKTVKKLPEKVFTFLPFALGILAFAVYRAIATLSWAPFTTEIVTTLEGGFTCGCAAILCFVACDKLLKKVGERGSGEAVTPVTPLLEGYVADDKLAETAATLMEGSAGLTEEELPQFVRETLSAAVLPETTEAELLALCALVGAYLSQISET</sequence>
<protein>
    <submittedName>
        <fullName evidence="2">Uncharacterized protein</fullName>
    </submittedName>
</protein>
<evidence type="ECO:0000313" key="3">
    <source>
        <dbReference type="Proteomes" id="UP000824044"/>
    </source>
</evidence>
<gene>
    <name evidence="2" type="ORF">H9812_03230</name>
</gene>